<dbReference type="EMBL" id="JH822763">
    <property type="protein sequence ID" value="EKC17518.1"/>
    <property type="molecule type" value="Genomic_DNA"/>
</dbReference>
<reference evidence="1" key="1">
    <citation type="journal article" date="2012" name="Nature">
        <title>The oyster genome reveals stress adaptation and complexity of shell formation.</title>
        <authorList>
            <person name="Zhang G."/>
            <person name="Fang X."/>
            <person name="Guo X."/>
            <person name="Li L."/>
            <person name="Luo R."/>
            <person name="Xu F."/>
            <person name="Yang P."/>
            <person name="Zhang L."/>
            <person name="Wang X."/>
            <person name="Qi H."/>
            <person name="Xiong Z."/>
            <person name="Que H."/>
            <person name="Xie Y."/>
            <person name="Holland P.W."/>
            <person name="Paps J."/>
            <person name="Zhu Y."/>
            <person name="Wu F."/>
            <person name="Chen Y."/>
            <person name="Wang J."/>
            <person name="Peng C."/>
            <person name="Meng J."/>
            <person name="Yang L."/>
            <person name="Liu J."/>
            <person name="Wen B."/>
            <person name="Zhang N."/>
            <person name="Huang Z."/>
            <person name="Zhu Q."/>
            <person name="Feng Y."/>
            <person name="Mount A."/>
            <person name="Hedgecock D."/>
            <person name="Xu Z."/>
            <person name="Liu Y."/>
            <person name="Domazet-Loso T."/>
            <person name="Du Y."/>
            <person name="Sun X."/>
            <person name="Zhang S."/>
            <person name="Liu B."/>
            <person name="Cheng P."/>
            <person name="Jiang X."/>
            <person name="Li J."/>
            <person name="Fan D."/>
            <person name="Wang W."/>
            <person name="Fu W."/>
            <person name="Wang T."/>
            <person name="Wang B."/>
            <person name="Zhang J."/>
            <person name="Peng Z."/>
            <person name="Li Y."/>
            <person name="Li N."/>
            <person name="Wang J."/>
            <person name="Chen M."/>
            <person name="He Y."/>
            <person name="Tan F."/>
            <person name="Song X."/>
            <person name="Zheng Q."/>
            <person name="Huang R."/>
            <person name="Yang H."/>
            <person name="Du X."/>
            <person name="Chen L."/>
            <person name="Yang M."/>
            <person name="Gaffney P.M."/>
            <person name="Wang S."/>
            <person name="Luo L."/>
            <person name="She Z."/>
            <person name="Ming Y."/>
            <person name="Huang W."/>
            <person name="Zhang S."/>
            <person name="Huang B."/>
            <person name="Zhang Y."/>
            <person name="Qu T."/>
            <person name="Ni P."/>
            <person name="Miao G."/>
            <person name="Wang J."/>
            <person name="Wang Q."/>
            <person name="Steinberg C.E."/>
            <person name="Wang H."/>
            <person name="Li N."/>
            <person name="Qian L."/>
            <person name="Zhang G."/>
            <person name="Li Y."/>
            <person name="Yang H."/>
            <person name="Liu X."/>
            <person name="Wang J."/>
            <person name="Yin Y."/>
            <person name="Wang J."/>
        </authorList>
    </citation>
    <scope>NUCLEOTIDE SEQUENCE [LARGE SCALE GENOMIC DNA]</scope>
    <source>
        <strain evidence="1">05x7-T-G4-1.051#20</strain>
    </source>
</reference>
<organism evidence="1">
    <name type="scientific">Magallana gigas</name>
    <name type="common">Pacific oyster</name>
    <name type="synonym">Crassostrea gigas</name>
    <dbReference type="NCBI Taxonomy" id="29159"/>
    <lineage>
        <taxon>Eukaryota</taxon>
        <taxon>Metazoa</taxon>
        <taxon>Spiralia</taxon>
        <taxon>Lophotrochozoa</taxon>
        <taxon>Mollusca</taxon>
        <taxon>Bivalvia</taxon>
        <taxon>Autobranchia</taxon>
        <taxon>Pteriomorphia</taxon>
        <taxon>Ostreida</taxon>
        <taxon>Ostreoidea</taxon>
        <taxon>Ostreidae</taxon>
        <taxon>Magallana</taxon>
    </lineage>
</organism>
<dbReference type="AlphaFoldDB" id="K1P7H7"/>
<proteinExistence type="predicted"/>
<accession>K1P7H7</accession>
<dbReference type="HOGENOM" id="CLU_2833657_0_0_1"/>
<sequence length="66" mass="7452">MPKKSVKTSLRKLTQFEFSSRSDINSAITKGQGDIDTTQKVLSSNLILKVFLEQLIYWLAIDCTNS</sequence>
<dbReference type="InParanoid" id="K1P7H7"/>
<evidence type="ECO:0000313" key="1">
    <source>
        <dbReference type="EMBL" id="EKC17518.1"/>
    </source>
</evidence>
<name>K1P7H7_MAGGI</name>
<gene>
    <name evidence="1" type="ORF">CGI_10000656</name>
</gene>
<protein>
    <submittedName>
        <fullName evidence="1">Uncharacterized protein</fullName>
    </submittedName>
</protein>